<evidence type="ECO:0000256" key="3">
    <source>
        <dbReference type="ARBA" id="ARBA00022692"/>
    </source>
</evidence>
<dbReference type="PANTHER" id="PTHR30238:SF4">
    <property type="entry name" value="SLL1022 PROTEIN"/>
    <property type="match status" value="1"/>
</dbReference>
<sequence length="242" mass="26491">MDILLDYHLWVSFLTLASLEIILGIDNVVFVALLVGHLPDAQRQKARIIGLSLALVMRILLLLGVAWIISLENPLFAVFDHALSGKDILLLFGGGFLLYKGTNSIHDEVTGDAVEHYTAKTGGMASVIAQVVFIDIIFSFDSVMTAVGLTTSIPVIIAAMTVAMVVMIFSSGYISSFIERFPTLKILALSFIMLIGIFLVAEGLGIHVPKGYIYFAMAFSLSVETLNLVSRKRKQKRNNQIL</sequence>
<evidence type="ECO:0000256" key="5">
    <source>
        <dbReference type="ARBA" id="ARBA00023136"/>
    </source>
</evidence>
<proteinExistence type="inferred from homology"/>
<evidence type="ECO:0000256" key="6">
    <source>
        <dbReference type="SAM" id="Phobius"/>
    </source>
</evidence>
<organism evidence="7 8">
    <name type="scientific">Kordiimonas pumila</name>
    <dbReference type="NCBI Taxonomy" id="2161677"/>
    <lineage>
        <taxon>Bacteria</taxon>
        <taxon>Pseudomonadati</taxon>
        <taxon>Pseudomonadota</taxon>
        <taxon>Alphaproteobacteria</taxon>
        <taxon>Kordiimonadales</taxon>
        <taxon>Kordiimonadaceae</taxon>
        <taxon>Kordiimonas</taxon>
    </lineage>
</organism>
<comment type="subcellular location">
    <subcellularLocation>
        <location evidence="1">Membrane</location>
        <topology evidence="1">Multi-pass membrane protein</topology>
    </subcellularLocation>
</comment>
<dbReference type="InterPro" id="IPR005496">
    <property type="entry name" value="Integral_membrane_TerC"/>
</dbReference>
<evidence type="ECO:0000313" key="7">
    <source>
        <dbReference type="EMBL" id="MFC3052444.1"/>
    </source>
</evidence>
<keyword evidence="3 6" id="KW-0812">Transmembrane</keyword>
<keyword evidence="5 6" id="KW-0472">Membrane</keyword>
<name>A0ABV7D5K1_9PROT</name>
<keyword evidence="8" id="KW-1185">Reference proteome</keyword>
<evidence type="ECO:0000313" key="8">
    <source>
        <dbReference type="Proteomes" id="UP001595444"/>
    </source>
</evidence>
<dbReference type="Pfam" id="PF03741">
    <property type="entry name" value="TerC"/>
    <property type="match status" value="1"/>
</dbReference>
<dbReference type="PANTHER" id="PTHR30238">
    <property type="entry name" value="MEMBRANE BOUND PREDICTED REDOX MODULATOR"/>
    <property type="match status" value="1"/>
</dbReference>
<gene>
    <name evidence="7" type="ORF">ACFOKA_11080</name>
</gene>
<keyword evidence="4 6" id="KW-1133">Transmembrane helix</keyword>
<feature type="transmembrane region" description="Helical" evidence="6">
    <location>
        <begin position="186"/>
        <end position="206"/>
    </location>
</feature>
<feature type="transmembrane region" description="Helical" evidence="6">
    <location>
        <begin position="153"/>
        <end position="174"/>
    </location>
</feature>
<feature type="transmembrane region" description="Helical" evidence="6">
    <location>
        <begin position="12"/>
        <end position="36"/>
    </location>
</feature>
<dbReference type="EMBL" id="JBHRSL010000010">
    <property type="protein sequence ID" value="MFC3052444.1"/>
    <property type="molecule type" value="Genomic_DNA"/>
</dbReference>
<evidence type="ECO:0000256" key="4">
    <source>
        <dbReference type="ARBA" id="ARBA00022989"/>
    </source>
</evidence>
<evidence type="ECO:0000256" key="2">
    <source>
        <dbReference type="ARBA" id="ARBA00007511"/>
    </source>
</evidence>
<dbReference type="Proteomes" id="UP001595444">
    <property type="component" value="Unassembled WGS sequence"/>
</dbReference>
<comment type="caution">
    <text evidence="7">The sequence shown here is derived from an EMBL/GenBank/DDBJ whole genome shotgun (WGS) entry which is preliminary data.</text>
</comment>
<protein>
    <submittedName>
        <fullName evidence="7">TerC family protein</fullName>
    </submittedName>
</protein>
<reference evidence="8" key="1">
    <citation type="journal article" date="2019" name="Int. J. Syst. Evol. Microbiol.">
        <title>The Global Catalogue of Microorganisms (GCM) 10K type strain sequencing project: providing services to taxonomists for standard genome sequencing and annotation.</title>
        <authorList>
            <consortium name="The Broad Institute Genomics Platform"/>
            <consortium name="The Broad Institute Genome Sequencing Center for Infectious Disease"/>
            <person name="Wu L."/>
            <person name="Ma J."/>
        </authorList>
    </citation>
    <scope>NUCLEOTIDE SEQUENCE [LARGE SCALE GENOMIC DNA]</scope>
    <source>
        <strain evidence="8">KCTC 62164</strain>
    </source>
</reference>
<feature type="transmembrane region" description="Helical" evidence="6">
    <location>
        <begin position="212"/>
        <end position="229"/>
    </location>
</feature>
<comment type="similarity">
    <text evidence="2">Belongs to the TerC family.</text>
</comment>
<accession>A0ABV7D5K1</accession>
<dbReference type="RefSeq" id="WP_194213891.1">
    <property type="nucleotide sequence ID" value="NZ_CP061205.1"/>
</dbReference>
<feature type="transmembrane region" description="Helical" evidence="6">
    <location>
        <begin position="48"/>
        <end position="69"/>
    </location>
</feature>
<evidence type="ECO:0000256" key="1">
    <source>
        <dbReference type="ARBA" id="ARBA00004141"/>
    </source>
</evidence>